<evidence type="ECO:0000256" key="7">
    <source>
        <dbReference type="ARBA" id="ARBA00022842"/>
    </source>
</evidence>
<organism evidence="11">
    <name type="scientific">freshwater metagenome</name>
    <dbReference type="NCBI Taxonomy" id="449393"/>
    <lineage>
        <taxon>unclassified sequences</taxon>
        <taxon>metagenomes</taxon>
        <taxon>ecological metagenomes</taxon>
    </lineage>
</organism>
<feature type="domain" description="PurM-like C-terminal" evidence="9">
    <location>
        <begin position="826"/>
        <end position="929"/>
    </location>
</feature>
<keyword evidence="3" id="KW-0479">Metal-binding</keyword>
<reference evidence="11" key="1">
    <citation type="submission" date="2020-05" db="EMBL/GenBank/DDBJ databases">
        <authorList>
            <person name="Chiriac C."/>
            <person name="Salcher M."/>
            <person name="Ghai R."/>
            <person name="Kavagutti S V."/>
        </authorList>
    </citation>
    <scope>NUCLEOTIDE SEQUENCE</scope>
</reference>
<feature type="domain" description="Phosphoribosylformylglycinamidine synthase linker" evidence="10">
    <location>
        <begin position="191"/>
        <end position="240"/>
    </location>
</feature>
<feature type="domain" description="PurM-like N-terminal" evidence="8">
    <location>
        <begin position="280"/>
        <end position="402"/>
    </location>
</feature>
<keyword evidence="7" id="KW-0460">Magnesium</keyword>
<dbReference type="HAMAP" id="MF_00420">
    <property type="entry name" value="PurL_2"/>
    <property type="match status" value="1"/>
</dbReference>
<evidence type="ECO:0000256" key="4">
    <source>
        <dbReference type="ARBA" id="ARBA00022741"/>
    </source>
</evidence>
<feature type="domain" description="PurM-like N-terminal" evidence="8">
    <location>
        <begin position="661"/>
        <end position="777"/>
    </location>
</feature>
<dbReference type="InterPro" id="IPR041609">
    <property type="entry name" value="PurL_linker"/>
</dbReference>
<evidence type="ECO:0000313" key="11">
    <source>
        <dbReference type="EMBL" id="CAB5129915.1"/>
    </source>
</evidence>
<dbReference type="Gene3D" id="1.10.8.750">
    <property type="entry name" value="Phosphoribosylformylglycinamidine synthase, linker domain"/>
    <property type="match status" value="1"/>
</dbReference>
<dbReference type="Gene3D" id="3.90.650.10">
    <property type="entry name" value="PurM-like C-terminal domain"/>
    <property type="match status" value="2"/>
</dbReference>
<feature type="domain" description="PurM-like C-terminal" evidence="9">
    <location>
        <begin position="413"/>
        <end position="569"/>
    </location>
</feature>
<dbReference type="InterPro" id="IPR010918">
    <property type="entry name" value="PurM-like_C_dom"/>
</dbReference>
<evidence type="ECO:0000259" key="9">
    <source>
        <dbReference type="Pfam" id="PF02769"/>
    </source>
</evidence>
<dbReference type="SUPFAM" id="SSF56042">
    <property type="entry name" value="PurM C-terminal domain-like"/>
    <property type="match status" value="2"/>
</dbReference>
<dbReference type="SUPFAM" id="SSF55326">
    <property type="entry name" value="PurM N-terminal domain-like"/>
    <property type="match status" value="2"/>
</dbReference>
<proteinExistence type="inferred from homology"/>
<dbReference type="CDD" id="cd02204">
    <property type="entry name" value="PurL_repeat2"/>
    <property type="match status" value="1"/>
</dbReference>
<dbReference type="NCBIfam" id="TIGR01736">
    <property type="entry name" value="FGAM_synth_II"/>
    <property type="match status" value="1"/>
</dbReference>
<dbReference type="GO" id="GO:0006189">
    <property type="term" value="P:'de novo' IMP biosynthetic process"/>
    <property type="evidence" value="ECO:0007669"/>
    <property type="project" value="InterPro"/>
</dbReference>
<dbReference type="PANTHER" id="PTHR43555:SF1">
    <property type="entry name" value="PHOSPHORIBOSYLFORMYLGLYCINAMIDINE SYNTHASE SUBUNIT PURL"/>
    <property type="match status" value="1"/>
</dbReference>
<dbReference type="Pfam" id="PF18072">
    <property type="entry name" value="FGAR-AT_linker"/>
    <property type="match status" value="1"/>
</dbReference>
<dbReference type="AlphaFoldDB" id="A0A6J7VWF5"/>
<dbReference type="PANTHER" id="PTHR43555">
    <property type="entry name" value="PHOSPHORIBOSYLFORMYLGLYCINAMIDINE SYNTHASE SUBUNIT PURL"/>
    <property type="match status" value="1"/>
</dbReference>
<evidence type="ECO:0000256" key="6">
    <source>
        <dbReference type="ARBA" id="ARBA00022840"/>
    </source>
</evidence>
<evidence type="ECO:0000256" key="2">
    <source>
        <dbReference type="ARBA" id="ARBA00022598"/>
    </source>
</evidence>
<dbReference type="Pfam" id="PF00586">
    <property type="entry name" value="AIRS"/>
    <property type="match status" value="2"/>
</dbReference>
<keyword evidence="4" id="KW-0547">Nucleotide-binding</keyword>
<dbReference type="GO" id="GO:0004642">
    <property type="term" value="F:phosphoribosylformylglycinamidine synthase activity"/>
    <property type="evidence" value="ECO:0007669"/>
    <property type="project" value="InterPro"/>
</dbReference>
<evidence type="ECO:0000256" key="3">
    <source>
        <dbReference type="ARBA" id="ARBA00022723"/>
    </source>
</evidence>
<evidence type="ECO:0000259" key="8">
    <source>
        <dbReference type="Pfam" id="PF00586"/>
    </source>
</evidence>
<keyword evidence="5" id="KW-0658">Purine biosynthesis</keyword>
<protein>
    <submittedName>
        <fullName evidence="11">Unannotated protein</fullName>
    </submittedName>
</protein>
<accession>A0A6J7VWF5</accession>
<dbReference type="GO" id="GO:0046872">
    <property type="term" value="F:metal ion binding"/>
    <property type="evidence" value="ECO:0007669"/>
    <property type="project" value="UniProtKB-KW"/>
</dbReference>
<evidence type="ECO:0000259" key="10">
    <source>
        <dbReference type="Pfam" id="PF18072"/>
    </source>
</evidence>
<dbReference type="InterPro" id="IPR036676">
    <property type="entry name" value="PurM-like_C_sf"/>
</dbReference>
<evidence type="ECO:0000256" key="5">
    <source>
        <dbReference type="ARBA" id="ARBA00022755"/>
    </source>
</evidence>
<evidence type="ECO:0000256" key="1">
    <source>
        <dbReference type="ARBA" id="ARBA00022490"/>
    </source>
</evidence>
<dbReference type="CDD" id="cd02203">
    <property type="entry name" value="PurL_repeat1"/>
    <property type="match status" value="1"/>
</dbReference>
<sequence length="953" mass="101439">MPVSSVFSPKSWWRVSAPRGSHQVYSLSQAASRLGFSGLTFESCDLYFVSGCGDEVDAQRLAQSLISEPFGPQVAVTFVNPDEDPAASSELVVEVARRAGVTDRVAFQMQESAARLGLDVRIATGSAHRILGATHLDDSAVSELVERILCNPVVEIWDRSRVNPGFVPTSSDGTQSRVETVALRGLSDVQLSQLNRQRGLALDHSELLVVQQWFATEGRDPTDAEIETIAQTWSEHCSHKTFTARITTTRGDVVAPLLRQLRDCTRTINASFVVSAFDGNAGIVRFGDSHALAIKAETHNHPSAVEPFGGANTGVGGVVRDVLAAPAIPVALTDVLCFGPADTRPDQLPRGVLHPEMIREGVVAGVADYGNKIGVPTVAGAVLYDEGYIANPLVFCGCVGRVLRGYDAIGEPRVGDQIVVIGGATGRDGIKGATFSSMTVDASTGSVAGASVQIGDPIVERLVGEVLVDLLDREVPLCTSLTDCGAGGLSSAVGEMAEKLGATIDLALVERKYPGLGPWEIWLSEAQERMVLGVDPRDVSEVLHRCLARGVKATVIGEFTGTRRLIVQHGSEIVVDMPTDFLFDGRPQREMIADLEPHPTLATTSRHVADHAQMVCQLLAHPNIASKEAVIRRYDHEILGATVIGPMSAPWQTGPSDGVVIVRPEDENGFALGIGVNARYGLYDCRSMAWSAVDEAMRNVVSVGADPSAVALLDNFSWGDPSRPSTLGDLVHAVDGCCAAALAFSAPFVSGKDSLNNEYESDSGVRQSIPPTLVITALAHVPEVDQCMSSTLSTIGSAIVMTGLTNDELRGSHLDLLLGSDHGGLVPQPDTTAPLRYRALYELIREGKIRSAHDCSEGGLAVALAEYCLTSPFGLDVDIRAVAATDVVALYAESNGRILLEVDPNLVDEVCERLGLAVLLGTVSEDPDLHCRTHDTQFCVSRTQMATAWSGEV</sequence>
<dbReference type="InterPro" id="IPR010074">
    <property type="entry name" value="PRibForGlyAmidine_synth_PurL"/>
</dbReference>
<dbReference type="Pfam" id="PF02769">
    <property type="entry name" value="AIRS_C"/>
    <property type="match status" value="2"/>
</dbReference>
<keyword evidence="2" id="KW-0436">Ligase</keyword>
<gene>
    <name evidence="11" type="ORF">UFOPK4422_01266</name>
</gene>
<name>A0A6J7VWF5_9ZZZZ</name>
<dbReference type="InterPro" id="IPR016188">
    <property type="entry name" value="PurM-like_N"/>
</dbReference>
<keyword evidence="6" id="KW-0067">ATP-binding</keyword>
<dbReference type="InterPro" id="IPR036921">
    <property type="entry name" value="PurM-like_N_sf"/>
</dbReference>
<dbReference type="Gene3D" id="3.30.1330.10">
    <property type="entry name" value="PurM-like, N-terminal domain"/>
    <property type="match status" value="2"/>
</dbReference>
<dbReference type="EMBL" id="CAFBRX010000146">
    <property type="protein sequence ID" value="CAB5129915.1"/>
    <property type="molecule type" value="Genomic_DNA"/>
</dbReference>
<dbReference type="GO" id="GO:0005524">
    <property type="term" value="F:ATP binding"/>
    <property type="evidence" value="ECO:0007669"/>
    <property type="project" value="UniProtKB-KW"/>
</dbReference>
<keyword evidence="1" id="KW-0963">Cytoplasm</keyword>